<evidence type="ECO:0000313" key="2">
    <source>
        <dbReference type="EMBL" id="MDE8603478.1"/>
    </source>
</evidence>
<dbReference type="Pfam" id="PF03756">
    <property type="entry name" value="AfsA"/>
    <property type="match status" value="1"/>
</dbReference>
<dbReference type="InterPro" id="IPR005509">
    <property type="entry name" value="AfsA_hotdog_dom"/>
</dbReference>
<comment type="caution">
    <text evidence="2">The sequence shown here is derived from an EMBL/GenBank/DDBJ whole genome shotgun (WGS) entry which is preliminary data.</text>
</comment>
<name>A0ABT5WF81_9GAMM</name>
<feature type="domain" description="A-factor biosynthesis hotdog" evidence="1">
    <location>
        <begin position="80"/>
        <end position="164"/>
    </location>
</feature>
<dbReference type="Proteomes" id="UP001139522">
    <property type="component" value="Unassembled WGS sequence"/>
</dbReference>
<protein>
    <submittedName>
        <fullName evidence="2">AfsA-related hotdog domain-containing protein</fullName>
    </submittedName>
</protein>
<organism evidence="2 3">
    <name type="scientific">Marinomonas maritima</name>
    <dbReference type="NCBI Taxonomy" id="2940935"/>
    <lineage>
        <taxon>Bacteria</taxon>
        <taxon>Pseudomonadati</taxon>
        <taxon>Pseudomonadota</taxon>
        <taxon>Gammaproteobacteria</taxon>
        <taxon>Oceanospirillales</taxon>
        <taxon>Oceanospirillaceae</taxon>
        <taxon>Marinomonas</taxon>
    </lineage>
</organism>
<dbReference type="RefSeq" id="WP_255895958.1">
    <property type="nucleotide sequence ID" value="NZ_JAMZEG020000002.1"/>
</dbReference>
<evidence type="ECO:0000259" key="1">
    <source>
        <dbReference type="Pfam" id="PF03756"/>
    </source>
</evidence>
<sequence length="234" mass="26407">MNKKFIVGNCFTRFAQGANIVLLDQFKLLLQSGDIDPSVNYWVGQGITASDIHDLNALHINLKSVLSGTDFVLKDHHIAHKRRPENCHISVPVKLSEGKYQMNVVIDPNCAELNDHITGEHINGTILMEAVRQSCIGVTERFFITGNKSPYFILKEMNSVYSSFLFPLPITMDYTIISHEIKGNYQTEFEIEATMYHVVSEPACKIKAVFSTYEKAPMEEFEQVMAADSPALFK</sequence>
<gene>
    <name evidence="2" type="ORF">M3I01_011205</name>
</gene>
<proteinExistence type="predicted"/>
<reference evidence="2" key="1">
    <citation type="submission" date="2023-01" db="EMBL/GenBank/DDBJ databases">
        <title>Psychroserpens sp. MSW6 and Marinomonas sp. RSW2, isolated from seawater.</title>
        <authorList>
            <person name="Kristyanto S."/>
            <person name="Jung J."/>
            <person name="Kim J.M."/>
            <person name="Jeon C.O."/>
        </authorList>
    </citation>
    <scope>NUCLEOTIDE SEQUENCE</scope>
    <source>
        <strain evidence="2">RSW2</strain>
    </source>
</reference>
<accession>A0ABT5WF81</accession>
<keyword evidence="3" id="KW-1185">Reference proteome</keyword>
<evidence type="ECO:0000313" key="3">
    <source>
        <dbReference type="Proteomes" id="UP001139522"/>
    </source>
</evidence>
<dbReference type="EMBL" id="JAMZEG020000002">
    <property type="protein sequence ID" value="MDE8603478.1"/>
    <property type="molecule type" value="Genomic_DNA"/>
</dbReference>